<evidence type="ECO:0000256" key="1">
    <source>
        <dbReference type="SAM" id="MobiDB-lite"/>
    </source>
</evidence>
<reference evidence="2" key="1">
    <citation type="submission" date="2013-04" db="UniProtKB">
        <authorList>
            <consortium name="EnsemblPlants"/>
        </authorList>
    </citation>
    <scope>IDENTIFICATION</scope>
</reference>
<name>J3LG02_ORYBR</name>
<evidence type="ECO:0000313" key="2">
    <source>
        <dbReference type="EnsemblPlants" id="OB02G35690.1"/>
    </source>
</evidence>
<dbReference type="AlphaFoldDB" id="J3LG02"/>
<sequence length="125" mass="12462">MPSTQTPAEMLNPPKVQPGPKAQVGAPNCSNIESNLRGSFLTSAETLQTRGAPKRGPGVQIGGGPTAHLKHPAGVEQRRGLTAANGPRQGAPSEGISGKGPGGRRRRSTPASGAGGGAAARSRGV</sequence>
<feature type="compositionally biased region" description="Polar residues" evidence="1">
    <location>
        <begin position="28"/>
        <end position="49"/>
    </location>
</feature>
<dbReference type="HOGENOM" id="CLU_1996125_0_0_1"/>
<protein>
    <submittedName>
        <fullName evidence="2">Uncharacterized protein</fullName>
    </submittedName>
</protein>
<feature type="region of interest" description="Disordered" evidence="1">
    <location>
        <begin position="1"/>
        <end position="125"/>
    </location>
</feature>
<accession>J3LG02</accession>
<dbReference type="EnsemblPlants" id="OB02G35690.1">
    <property type="protein sequence ID" value="OB02G35690.1"/>
    <property type="gene ID" value="OB02G35690"/>
</dbReference>
<dbReference type="Proteomes" id="UP000006038">
    <property type="component" value="Unassembled WGS sequence"/>
</dbReference>
<dbReference type="Gramene" id="OB02G35690.1">
    <property type="protein sequence ID" value="OB02G35690.1"/>
    <property type="gene ID" value="OB02G35690"/>
</dbReference>
<proteinExistence type="predicted"/>
<organism evidence="2">
    <name type="scientific">Oryza brachyantha</name>
    <name type="common">malo sina</name>
    <dbReference type="NCBI Taxonomy" id="4533"/>
    <lineage>
        <taxon>Eukaryota</taxon>
        <taxon>Viridiplantae</taxon>
        <taxon>Streptophyta</taxon>
        <taxon>Embryophyta</taxon>
        <taxon>Tracheophyta</taxon>
        <taxon>Spermatophyta</taxon>
        <taxon>Magnoliopsida</taxon>
        <taxon>Liliopsida</taxon>
        <taxon>Poales</taxon>
        <taxon>Poaceae</taxon>
        <taxon>BOP clade</taxon>
        <taxon>Oryzoideae</taxon>
        <taxon>Oryzeae</taxon>
        <taxon>Oryzinae</taxon>
        <taxon>Oryza</taxon>
    </lineage>
</organism>
<evidence type="ECO:0000313" key="3">
    <source>
        <dbReference type="Proteomes" id="UP000006038"/>
    </source>
</evidence>
<keyword evidence="3" id="KW-1185">Reference proteome</keyword>